<evidence type="ECO:0000313" key="1">
    <source>
        <dbReference type="EMBL" id="ELP30328.1"/>
    </source>
</evidence>
<accession>L7C8F4</accession>
<reference evidence="1 2" key="1">
    <citation type="journal article" date="2013" name="Mar. Genomics">
        <title>Expression of sulfatases in Rhodopirellula baltica and the diversity of sulfatases in the genus Rhodopirellula.</title>
        <authorList>
            <person name="Wegner C.E."/>
            <person name="Richter-Heitmann T."/>
            <person name="Klindworth A."/>
            <person name="Klockow C."/>
            <person name="Richter M."/>
            <person name="Achstetter T."/>
            <person name="Glockner F.O."/>
            <person name="Harder J."/>
        </authorList>
    </citation>
    <scope>NUCLEOTIDE SEQUENCE [LARGE SCALE GENOMIC DNA]</scope>
    <source>
        <strain evidence="1 2">SWK14</strain>
    </source>
</reference>
<protein>
    <submittedName>
        <fullName evidence="1">Uncharacterized protein</fullName>
    </submittedName>
</protein>
<evidence type="ECO:0000313" key="2">
    <source>
        <dbReference type="Proteomes" id="UP000010959"/>
    </source>
</evidence>
<dbReference type="AlphaFoldDB" id="L7C8F4"/>
<dbReference type="Proteomes" id="UP000010959">
    <property type="component" value="Unassembled WGS sequence"/>
</dbReference>
<organism evidence="1 2">
    <name type="scientific">Rhodopirellula baltica SWK14</name>
    <dbReference type="NCBI Taxonomy" id="993516"/>
    <lineage>
        <taxon>Bacteria</taxon>
        <taxon>Pseudomonadati</taxon>
        <taxon>Planctomycetota</taxon>
        <taxon>Planctomycetia</taxon>
        <taxon>Pirellulales</taxon>
        <taxon>Pirellulaceae</taxon>
        <taxon>Rhodopirellula</taxon>
    </lineage>
</organism>
<name>L7C8F4_RHOBT</name>
<comment type="caution">
    <text evidence="1">The sequence shown here is derived from an EMBL/GenBank/DDBJ whole genome shotgun (WGS) entry which is preliminary data.</text>
</comment>
<sequence length="47" mass="4684">MVSIDGTGGTSGQAGLTVIGFESSGYKLATDSQIQFDPDGIGAFSLS</sequence>
<gene>
    <name evidence="1" type="ORF">RBSWK_05744</name>
</gene>
<proteinExistence type="predicted"/>
<dbReference type="PATRIC" id="fig|993516.3.peg.6154"/>
<dbReference type="EMBL" id="AMWG01000160">
    <property type="protein sequence ID" value="ELP30328.1"/>
    <property type="molecule type" value="Genomic_DNA"/>
</dbReference>